<evidence type="ECO:0008006" key="5">
    <source>
        <dbReference type="Google" id="ProtNLM"/>
    </source>
</evidence>
<evidence type="ECO:0000256" key="1">
    <source>
        <dbReference type="SAM" id="MobiDB-lite"/>
    </source>
</evidence>
<reference evidence="3" key="1">
    <citation type="journal article" date="2021" name="Front. Microbiol.">
        <title>Comprehensive Comparative Genomics and Phenotyping of Methylobacterium Species.</title>
        <authorList>
            <person name="Alessa O."/>
            <person name="Ogura Y."/>
            <person name="Fujitani Y."/>
            <person name="Takami H."/>
            <person name="Hayashi T."/>
            <person name="Sahin N."/>
            <person name="Tani A."/>
        </authorList>
    </citation>
    <scope>NUCLEOTIDE SEQUENCE</scope>
    <source>
        <strain evidence="3">LMG 23639</strain>
    </source>
</reference>
<evidence type="ECO:0000256" key="2">
    <source>
        <dbReference type="SAM" id="SignalP"/>
    </source>
</evidence>
<evidence type="ECO:0000313" key="3">
    <source>
        <dbReference type="EMBL" id="GJE08535.1"/>
    </source>
</evidence>
<proteinExistence type="predicted"/>
<sequence length="124" mass="12379">MIRTLLPALVLVGLSGQAFAGCADDIARLEPRVKDASREAISASTSGKGVAAAREGQGVDASKQGEPKVAEAPPEKSAAAGEGGDRSQQARVALEEARAALKKGDEGACAGAVSRAKAQLDAAP</sequence>
<feature type="signal peptide" evidence="2">
    <location>
        <begin position="1"/>
        <end position="20"/>
    </location>
</feature>
<protein>
    <recommendedName>
        <fullName evidence="5">Antifreeze protein</fullName>
    </recommendedName>
</protein>
<dbReference type="Proteomes" id="UP001055102">
    <property type="component" value="Unassembled WGS sequence"/>
</dbReference>
<keyword evidence="4" id="KW-1185">Reference proteome</keyword>
<reference evidence="3" key="2">
    <citation type="submission" date="2021-08" db="EMBL/GenBank/DDBJ databases">
        <authorList>
            <person name="Tani A."/>
            <person name="Ola A."/>
            <person name="Ogura Y."/>
            <person name="Katsura K."/>
            <person name="Hayashi T."/>
        </authorList>
    </citation>
    <scope>NUCLEOTIDE SEQUENCE</scope>
    <source>
        <strain evidence="3">LMG 23639</strain>
    </source>
</reference>
<dbReference type="EMBL" id="BPQR01000081">
    <property type="protein sequence ID" value="GJE08535.1"/>
    <property type="molecule type" value="Genomic_DNA"/>
</dbReference>
<name>A0ABQ4SZ93_9HYPH</name>
<dbReference type="PROSITE" id="PS51257">
    <property type="entry name" value="PROKAR_LIPOPROTEIN"/>
    <property type="match status" value="1"/>
</dbReference>
<keyword evidence="2" id="KW-0732">Signal</keyword>
<feature type="region of interest" description="Disordered" evidence="1">
    <location>
        <begin position="34"/>
        <end position="124"/>
    </location>
</feature>
<organism evidence="3 4">
    <name type="scientific">Methylobacterium jeotgali</name>
    <dbReference type="NCBI Taxonomy" id="381630"/>
    <lineage>
        <taxon>Bacteria</taxon>
        <taxon>Pseudomonadati</taxon>
        <taxon>Pseudomonadota</taxon>
        <taxon>Alphaproteobacteria</taxon>
        <taxon>Hyphomicrobiales</taxon>
        <taxon>Methylobacteriaceae</taxon>
        <taxon>Methylobacterium</taxon>
    </lineage>
</organism>
<comment type="caution">
    <text evidence="3">The sequence shown here is derived from an EMBL/GenBank/DDBJ whole genome shotgun (WGS) entry which is preliminary data.</text>
</comment>
<dbReference type="RefSeq" id="WP_238278313.1">
    <property type="nucleotide sequence ID" value="NZ_BPQR01000081.1"/>
</dbReference>
<accession>A0ABQ4SZ93</accession>
<gene>
    <name evidence="3" type="ORF">AOPFMNJM_3875</name>
</gene>
<feature type="compositionally biased region" description="Basic and acidic residues" evidence="1">
    <location>
        <begin position="93"/>
        <end position="106"/>
    </location>
</feature>
<feature type="chain" id="PRO_5046850237" description="Antifreeze protein" evidence="2">
    <location>
        <begin position="21"/>
        <end position="124"/>
    </location>
</feature>
<evidence type="ECO:0000313" key="4">
    <source>
        <dbReference type="Proteomes" id="UP001055102"/>
    </source>
</evidence>